<accession>A0AAV8SYH8</accession>
<dbReference type="PANTHER" id="PTHR47005:SF5">
    <property type="entry name" value="HEAVY METAL TRANSPORT_DETOXIFICATION SUPERFAMILY PROTEIN"/>
    <property type="match status" value="1"/>
</dbReference>
<comment type="caution">
    <text evidence="3">The sequence shown here is derived from an EMBL/GenBank/DDBJ whole genome shotgun (WGS) entry which is preliminary data.</text>
</comment>
<gene>
    <name evidence="3" type="ORF">K2173_004634</name>
</gene>
<sequence>MADVKVTTMVVKVDLKCEKCKKKIKKVLCKIPQIENQVYDEKNNAVIISVVCCSPEKIKQKICCRGGDIILGIEILKPPEKPKEKPKEPEKPKEKPKEPEKPKQPEKPKENGKPKPEPEKSKPPEPKPEKPKDEPPKQAEPAPKPPPPKPEPAPPAPKPPPPKPEPAPPAPPPPEPVLVCPPPPAYPPRDCCRECYEGYGWGPCYRDHGRPPPPCYDSYYGGYGRPVYDSWGSGCRKVYVSKCSDYICEENPTACTIM</sequence>
<feature type="compositionally biased region" description="Pro residues" evidence="1">
    <location>
        <begin position="142"/>
        <end position="175"/>
    </location>
</feature>
<dbReference type="InterPro" id="IPR006121">
    <property type="entry name" value="HMA_dom"/>
</dbReference>
<evidence type="ECO:0000256" key="1">
    <source>
        <dbReference type="SAM" id="MobiDB-lite"/>
    </source>
</evidence>
<organism evidence="3 4">
    <name type="scientific">Erythroxylum novogranatense</name>
    <dbReference type="NCBI Taxonomy" id="1862640"/>
    <lineage>
        <taxon>Eukaryota</taxon>
        <taxon>Viridiplantae</taxon>
        <taxon>Streptophyta</taxon>
        <taxon>Embryophyta</taxon>
        <taxon>Tracheophyta</taxon>
        <taxon>Spermatophyta</taxon>
        <taxon>Magnoliopsida</taxon>
        <taxon>eudicotyledons</taxon>
        <taxon>Gunneridae</taxon>
        <taxon>Pentapetalae</taxon>
        <taxon>rosids</taxon>
        <taxon>fabids</taxon>
        <taxon>Malpighiales</taxon>
        <taxon>Erythroxylaceae</taxon>
        <taxon>Erythroxylum</taxon>
    </lineage>
</organism>
<evidence type="ECO:0000313" key="4">
    <source>
        <dbReference type="Proteomes" id="UP001159364"/>
    </source>
</evidence>
<feature type="domain" description="HMA" evidence="2">
    <location>
        <begin position="6"/>
        <end position="70"/>
    </location>
</feature>
<protein>
    <recommendedName>
        <fullName evidence="2">HMA domain-containing protein</fullName>
    </recommendedName>
</protein>
<dbReference type="SUPFAM" id="SSF55008">
    <property type="entry name" value="HMA, heavy metal-associated domain"/>
    <property type="match status" value="1"/>
</dbReference>
<dbReference type="PANTHER" id="PTHR47005">
    <property type="entry name" value="HEAVY METAL TRANSPORT/DETOXIFICATION SUPERFAMILY PROTEIN"/>
    <property type="match status" value="1"/>
</dbReference>
<dbReference type="InterPro" id="IPR036163">
    <property type="entry name" value="HMA_dom_sf"/>
</dbReference>
<evidence type="ECO:0000259" key="2">
    <source>
        <dbReference type="PROSITE" id="PS50846"/>
    </source>
</evidence>
<dbReference type="PROSITE" id="PS50846">
    <property type="entry name" value="HMA_2"/>
    <property type="match status" value="1"/>
</dbReference>
<feature type="compositionally biased region" description="Basic and acidic residues" evidence="1">
    <location>
        <begin position="77"/>
        <end position="137"/>
    </location>
</feature>
<dbReference type="EMBL" id="JAIWQS010000007">
    <property type="protein sequence ID" value="KAJ8759196.1"/>
    <property type="molecule type" value="Genomic_DNA"/>
</dbReference>
<dbReference type="PRINTS" id="PR01217">
    <property type="entry name" value="PRICHEXTENSN"/>
</dbReference>
<proteinExistence type="predicted"/>
<evidence type="ECO:0000313" key="3">
    <source>
        <dbReference type="EMBL" id="KAJ8759196.1"/>
    </source>
</evidence>
<dbReference type="GO" id="GO:0046872">
    <property type="term" value="F:metal ion binding"/>
    <property type="evidence" value="ECO:0007669"/>
    <property type="project" value="InterPro"/>
</dbReference>
<name>A0AAV8SYH8_9ROSI</name>
<reference evidence="3 4" key="1">
    <citation type="submission" date="2021-09" db="EMBL/GenBank/DDBJ databases">
        <title>Genomic insights and catalytic innovation underlie evolution of tropane alkaloids biosynthesis.</title>
        <authorList>
            <person name="Wang Y.-J."/>
            <person name="Tian T."/>
            <person name="Huang J.-P."/>
            <person name="Huang S.-X."/>
        </authorList>
    </citation>
    <scope>NUCLEOTIDE SEQUENCE [LARGE SCALE GENOMIC DNA]</scope>
    <source>
        <strain evidence="3">KIB-2018</strain>
        <tissue evidence="3">Leaf</tissue>
    </source>
</reference>
<feature type="region of interest" description="Disordered" evidence="1">
    <location>
        <begin position="75"/>
        <end position="175"/>
    </location>
</feature>
<keyword evidence="4" id="KW-1185">Reference proteome</keyword>
<dbReference type="AlphaFoldDB" id="A0AAV8SYH8"/>
<dbReference type="Proteomes" id="UP001159364">
    <property type="component" value="Linkage Group LG07"/>
</dbReference>